<dbReference type="RefSeq" id="XP_008226786.1">
    <property type="nucleotide sequence ID" value="XM_008228564.1"/>
</dbReference>
<organism evidence="2 3">
    <name type="scientific">Prunus mume</name>
    <name type="common">Japanese apricot</name>
    <name type="synonym">Armeniaca mume</name>
    <dbReference type="NCBI Taxonomy" id="102107"/>
    <lineage>
        <taxon>Eukaryota</taxon>
        <taxon>Viridiplantae</taxon>
        <taxon>Streptophyta</taxon>
        <taxon>Embryophyta</taxon>
        <taxon>Tracheophyta</taxon>
        <taxon>Spermatophyta</taxon>
        <taxon>Magnoliopsida</taxon>
        <taxon>eudicotyledons</taxon>
        <taxon>Gunneridae</taxon>
        <taxon>Pentapetalae</taxon>
        <taxon>rosids</taxon>
        <taxon>fabids</taxon>
        <taxon>Rosales</taxon>
        <taxon>Rosaceae</taxon>
        <taxon>Amygdaloideae</taxon>
        <taxon>Amygdaleae</taxon>
        <taxon>Prunus</taxon>
    </lineage>
</organism>
<feature type="domain" description="UBC core" evidence="1">
    <location>
        <begin position="6"/>
        <end position="157"/>
    </location>
</feature>
<proteinExistence type="predicted"/>
<dbReference type="PANTHER" id="PTHR24067">
    <property type="entry name" value="UBIQUITIN-CONJUGATING ENZYME E2"/>
    <property type="match status" value="1"/>
</dbReference>
<evidence type="ECO:0000313" key="2">
    <source>
        <dbReference type="Proteomes" id="UP000694861"/>
    </source>
</evidence>
<sequence>MENPTKQRIRDEYEYKDIKSYPFKDFLFHELYLNPYEWHGALKGPARTDLEGGIYHVRLLFPQEYPWEEPSFIFLRENGSLNIKTKVTLNWDPSRRMRQTFLDLIDLMHECPNFESDSETEFDEPGLEAPRFEGLNRLSSSLKDDALTHEQSRHCKASDQVGAENLVMATMMS</sequence>
<name>A0ABM0NM01_PRUMU</name>
<dbReference type="Gene3D" id="3.10.110.10">
    <property type="entry name" value="Ubiquitin Conjugating Enzyme"/>
    <property type="match status" value="1"/>
</dbReference>
<reference evidence="3" key="2">
    <citation type="submission" date="2025-08" db="UniProtKB">
        <authorList>
            <consortium name="RefSeq"/>
        </authorList>
    </citation>
    <scope>IDENTIFICATION</scope>
</reference>
<dbReference type="SMART" id="SM00212">
    <property type="entry name" value="UBCc"/>
    <property type="match status" value="1"/>
</dbReference>
<dbReference type="Proteomes" id="UP000694861">
    <property type="component" value="Linkage group LG3"/>
</dbReference>
<protein>
    <submittedName>
        <fullName evidence="3">Ubiquitin-conjugating enzyme E2 32-like</fullName>
    </submittedName>
</protein>
<dbReference type="Pfam" id="PF00179">
    <property type="entry name" value="UQ_con"/>
    <property type="match status" value="1"/>
</dbReference>
<dbReference type="SUPFAM" id="SSF54495">
    <property type="entry name" value="UBC-like"/>
    <property type="match status" value="1"/>
</dbReference>
<gene>
    <name evidence="3" type="primary">LOC103326344</name>
</gene>
<accession>A0ABM0NM01</accession>
<dbReference type="InterPro" id="IPR016135">
    <property type="entry name" value="UBQ-conjugating_enzyme/RWD"/>
</dbReference>
<reference evidence="2" key="1">
    <citation type="journal article" date="2012" name="Nat. Commun.">
        <title>The genome of Prunus mume.</title>
        <authorList>
            <person name="Zhang Q."/>
            <person name="Chen W."/>
            <person name="Sun L."/>
            <person name="Zhao F."/>
            <person name="Huang B."/>
            <person name="Yang W."/>
            <person name="Tao Y."/>
            <person name="Wang J."/>
            <person name="Yuan Z."/>
            <person name="Fan G."/>
            <person name="Xing Z."/>
            <person name="Han C."/>
            <person name="Pan H."/>
            <person name="Zhong X."/>
            <person name="Shi W."/>
            <person name="Liang X."/>
            <person name="Du D."/>
            <person name="Sun F."/>
            <person name="Xu Z."/>
            <person name="Hao R."/>
            <person name="Lv T."/>
            <person name="Lv Y."/>
            <person name="Zheng Z."/>
            <person name="Sun M."/>
            <person name="Luo L."/>
            <person name="Cai M."/>
            <person name="Gao Y."/>
            <person name="Wang J."/>
            <person name="Yin Y."/>
            <person name="Xu X."/>
            <person name="Cheng T."/>
            <person name="Wang J."/>
        </authorList>
    </citation>
    <scope>NUCLEOTIDE SEQUENCE [LARGE SCALE GENOMIC DNA]</scope>
</reference>
<evidence type="ECO:0000313" key="3">
    <source>
        <dbReference type="RefSeq" id="XP_008226786.1"/>
    </source>
</evidence>
<dbReference type="PROSITE" id="PS50127">
    <property type="entry name" value="UBC_2"/>
    <property type="match status" value="1"/>
</dbReference>
<evidence type="ECO:0000259" key="1">
    <source>
        <dbReference type="PROSITE" id="PS50127"/>
    </source>
</evidence>
<dbReference type="GeneID" id="103326344"/>
<dbReference type="InterPro" id="IPR000608">
    <property type="entry name" value="UBC"/>
</dbReference>
<dbReference type="InterPro" id="IPR050113">
    <property type="entry name" value="Ub_conjugating_enzyme"/>
</dbReference>
<keyword evidence="2" id="KW-1185">Reference proteome</keyword>